<dbReference type="AlphaFoldDB" id="A0A8J3C8G3"/>
<name>A0A8J3C8G3_9PSEU</name>
<comment type="caution">
    <text evidence="1">The sequence shown here is derived from an EMBL/GenBank/DDBJ whole genome shotgun (WGS) entry which is preliminary data.</text>
</comment>
<accession>A0A8J3C8G3</accession>
<dbReference type="EMBL" id="BMMK01000011">
    <property type="protein sequence ID" value="GGM55722.1"/>
    <property type="molecule type" value="Genomic_DNA"/>
</dbReference>
<keyword evidence="2" id="KW-1185">Reference proteome</keyword>
<organism evidence="1 2">
    <name type="scientific">Longimycelium tulufanense</name>
    <dbReference type="NCBI Taxonomy" id="907463"/>
    <lineage>
        <taxon>Bacteria</taxon>
        <taxon>Bacillati</taxon>
        <taxon>Actinomycetota</taxon>
        <taxon>Actinomycetes</taxon>
        <taxon>Pseudonocardiales</taxon>
        <taxon>Pseudonocardiaceae</taxon>
        <taxon>Longimycelium</taxon>
    </lineage>
</organism>
<reference evidence="1" key="2">
    <citation type="submission" date="2020-09" db="EMBL/GenBank/DDBJ databases">
        <authorList>
            <person name="Sun Q."/>
            <person name="Zhou Y."/>
        </authorList>
    </citation>
    <scope>NUCLEOTIDE SEQUENCE</scope>
    <source>
        <strain evidence="1">CGMCC 4.5737</strain>
    </source>
</reference>
<sequence>MTALWLLLALSLIGTVVIVFEDKLAQWIAVLMRPVSLLRRMRRRDH</sequence>
<dbReference type="Proteomes" id="UP000637578">
    <property type="component" value="Unassembled WGS sequence"/>
</dbReference>
<evidence type="ECO:0000313" key="2">
    <source>
        <dbReference type="Proteomes" id="UP000637578"/>
    </source>
</evidence>
<evidence type="ECO:0000313" key="1">
    <source>
        <dbReference type="EMBL" id="GGM55722.1"/>
    </source>
</evidence>
<proteinExistence type="predicted"/>
<protein>
    <submittedName>
        <fullName evidence="1">Uncharacterized protein</fullName>
    </submittedName>
</protein>
<gene>
    <name evidence="1" type="ORF">GCM10012275_28540</name>
</gene>
<dbReference type="RefSeq" id="WP_189057794.1">
    <property type="nucleotide sequence ID" value="NZ_BMMK01000011.1"/>
</dbReference>
<reference evidence="1" key="1">
    <citation type="journal article" date="2014" name="Int. J. Syst. Evol. Microbiol.">
        <title>Complete genome sequence of Corynebacterium casei LMG S-19264T (=DSM 44701T), isolated from a smear-ripened cheese.</title>
        <authorList>
            <consortium name="US DOE Joint Genome Institute (JGI-PGF)"/>
            <person name="Walter F."/>
            <person name="Albersmeier A."/>
            <person name="Kalinowski J."/>
            <person name="Ruckert C."/>
        </authorList>
    </citation>
    <scope>NUCLEOTIDE SEQUENCE</scope>
    <source>
        <strain evidence="1">CGMCC 4.5737</strain>
    </source>
</reference>